<evidence type="ECO:0000256" key="1">
    <source>
        <dbReference type="SAM" id="MobiDB-lite"/>
    </source>
</evidence>
<dbReference type="Proteomes" id="UP000192639">
    <property type="component" value="Unassembled WGS sequence"/>
</dbReference>
<reference evidence="2 3" key="1">
    <citation type="journal article" date="2017" name="Environ. Microbiol.">
        <title>Decay of the glycolytic pathway and adaptation to intranuclear parasitism within Enterocytozoonidae microsporidia.</title>
        <authorList>
            <person name="Wiredu Boakye D."/>
            <person name="Jaroenlak P."/>
            <person name="Prachumwat A."/>
            <person name="Williams T.A."/>
            <person name="Bateman K.S."/>
            <person name="Itsathitphaisarn O."/>
            <person name="Sritunyalucksana K."/>
            <person name="Paszkiewicz K.H."/>
            <person name="Moore K.A."/>
            <person name="Stentiford G.D."/>
            <person name="Williams B.A."/>
        </authorList>
    </citation>
    <scope>NUCLEOTIDE SEQUENCE [LARGE SCALE GENOMIC DNA]</scope>
    <source>
        <strain evidence="2 3">GB1</strain>
    </source>
</reference>
<feature type="compositionally biased region" description="Basic and acidic residues" evidence="1">
    <location>
        <begin position="69"/>
        <end position="93"/>
    </location>
</feature>
<evidence type="ECO:0000313" key="3">
    <source>
        <dbReference type="Proteomes" id="UP000192639"/>
    </source>
</evidence>
<dbReference type="VEuPathDB" id="MicrosporidiaDB:ECANGB1_1613"/>
<protein>
    <submittedName>
        <fullName evidence="2">Uncharacterized protein</fullName>
    </submittedName>
</protein>
<dbReference type="AlphaFoldDB" id="A0A1Y1S5S1"/>
<sequence length="115" mass="13369">MFAAPAESPIEVEVNPRLNTETYDILVQMKQDLDEQITHLTTKIAISKKVIKKCNSEINKAKRIINKDKTPDDVTAAKRLKQNKERDKRKENRTLLQNQKDLTEVEANWLEQLIL</sequence>
<gene>
    <name evidence="2" type="ORF">ECANGB1_1613</name>
</gene>
<accession>A0A1Y1S5S1</accession>
<feature type="region of interest" description="Disordered" evidence="1">
    <location>
        <begin position="69"/>
        <end position="95"/>
    </location>
</feature>
<dbReference type="EMBL" id="LWDP01000051">
    <property type="protein sequence ID" value="ORD93755.1"/>
    <property type="molecule type" value="Genomic_DNA"/>
</dbReference>
<proteinExistence type="predicted"/>
<comment type="caution">
    <text evidence="2">The sequence shown here is derived from an EMBL/GenBank/DDBJ whole genome shotgun (WGS) entry which is preliminary data.</text>
</comment>
<keyword evidence="3" id="KW-1185">Reference proteome</keyword>
<name>A0A1Y1S5S1_9MICR</name>
<evidence type="ECO:0000313" key="2">
    <source>
        <dbReference type="EMBL" id="ORD93755.1"/>
    </source>
</evidence>
<organism evidence="2 3">
    <name type="scientific">Enterospora canceri</name>
    <dbReference type="NCBI Taxonomy" id="1081671"/>
    <lineage>
        <taxon>Eukaryota</taxon>
        <taxon>Fungi</taxon>
        <taxon>Fungi incertae sedis</taxon>
        <taxon>Microsporidia</taxon>
        <taxon>Enterocytozoonidae</taxon>
        <taxon>Enterospora</taxon>
    </lineage>
</organism>